<dbReference type="PROSITE" id="PS50045">
    <property type="entry name" value="SIGMA54_INTERACT_4"/>
    <property type="match status" value="1"/>
</dbReference>
<organism evidence="8 9">
    <name type="scientific">Corallococcus macrosporus DSM 14697</name>
    <dbReference type="NCBI Taxonomy" id="1189310"/>
    <lineage>
        <taxon>Bacteria</taxon>
        <taxon>Pseudomonadati</taxon>
        <taxon>Myxococcota</taxon>
        <taxon>Myxococcia</taxon>
        <taxon>Myxococcales</taxon>
        <taxon>Cystobacterineae</taxon>
        <taxon>Myxococcaceae</taxon>
        <taxon>Corallococcus</taxon>
    </lineage>
</organism>
<dbReference type="PANTHER" id="PTHR32071">
    <property type="entry name" value="TRANSCRIPTIONAL REGULATORY PROTEIN"/>
    <property type="match status" value="1"/>
</dbReference>
<dbReference type="InterPro" id="IPR058031">
    <property type="entry name" value="AAA_lid_NorR"/>
</dbReference>
<dbReference type="KEGG" id="mmas:MYMAC_000191"/>
<dbReference type="Gene3D" id="3.40.50.300">
    <property type="entry name" value="P-loop containing nucleotide triphosphate hydrolases"/>
    <property type="match status" value="1"/>
</dbReference>
<keyword evidence="2" id="KW-0067">ATP-binding</keyword>
<keyword evidence="5" id="KW-0804">Transcription</keyword>
<dbReference type="Pfam" id="PF25601">
    <property type="entry name" value="AAA_lid_14"/>
    <property type="match status" value="1"/>
</dbReference>
<dbReference type="PROSITE" id="PS00676">
    <property type="entry name" value="SIGMA54_INTERACT_2"/>
    <property type="match status" value="1"/>
</dbReference>
<dbReference type="InterPro" id="IPR027417">
    <property type="entry name" value="P-loop_NTPase"/>
</dbReference>
<evidence type="ECO:0000313" key="9">
    <source>
        <dbReference type="Proteomes" id="UP000217343"/>
    </source>
</evidence>
<dbReference type="PROSITE" id="PS00675">
    <property type="entry name" value="SIGMA54_INTERACT_1"/>
    <property type="match status" value="1"/>
</dbReference>
<gene>
    <name evidence="8" type="ORF">MYMAC_000191</name>
</gene>
<evidence type="ECO:0000256" key="2">
    <source>
        <dbReference type="ARBA" id="ARBA00022840"/>
    </source>
</evidence>
<dbReference type="GO" id="GO:0005524">
    <property type="term" value="F:ATP binding"/>
    <property type="evidence" value="ECO:0007669"/>
    <property type="project" value="UniProtKB-KW"/>
</dbReference>
<protein>
    <submittedName>
        <fullName evidence="8">Sigma-54-dependent Fis family transcriptional regulator</fullName>
    </submittedName>
</protein>
<dbReference type="InterPro" id="IPR002078">
    <property type="entry name" value="Sigma_54_int"/>
</dbReference>
<dbReference type="CDD" id="cd00009">
    <property type="entry name" value="AAA"/>
    <property type="match status" value="1"/>
</dbReference>
<dbReference type="InterPro" id="IPR025662">
    <property type="entry name" value="Sigma_54_int_dom_ATP-bd_1"/>
</dbReference>
<dbReference type="Pfam" id="PF00158">
    <property type="entry name" value="Sigma54_activat"/>
    <property type="match status" value="1"/>
</dbReference>
<evidence type="ECO:0000256" key="1">
    <source>
        <dbReference type="ARBA" id="ARBA00022741"/>
    </source>
</evidence>
<dbReference type="InterPro" id="IPR025943">
    <property type="entry name" value="Sigma_54_int_dom_ATP-bd_2"/>
</dbReference>
<dbReference type="SUPFAM" id="SSF46689">
    <property type="entry name" value="Homeodomain-like"/>
    <property type="match status" value="1"/>
</dbReference>
<evidence type="ECO:0000259" key="7">
    <source>
        <dbReference type="PROSITE" id="PS50045"/>
    </source>
</evidence>
<dbReference type="InterPro" id="IPR002197">
    <property type="entry name" value="HTH_Fis"/>
</dbReference>
<reference evidence="8 9" key="1">
    <citation type="submission" date="2017-06" db="EMBL/GenBank/DDBJ databases">
        <title>Sequencing and comparative analysis of myxobacterial genomes.</title>
        <authorList>
            <person name="Rupp O."/>
            <person name="Goesmann A."/>
            <person name="Sogaard-Andersen L."/>
        </authorList>
    </citation>
    <scope>NUCLEOTIDE SEQUENCE [LARGE SCALE GENOMIC DNA]</scope>
    <source>
        <strain evidence="8 9">DSM 14697</strain>
    </source>
</reference>
<dbReference type="SUPFAM" id="SSF52540">
    <property type="entry name" value="P-loop containing nucleoside triphosphate hydrolases"/>
    <property type="match status" value="1"/>
</dbReference>
<evidence type="ECO:0000256" key="4">
    <source>
        <dbReference type="ARBA" id="ARBA00023125"/>
    </source>
</evidence>
<name>A0A250JLV5_9BACT</name>
<dbReference type="PRINTS" id="PR01590">
    <property type="entry name" value="HTHFIS"/>
</dbReference>
<dbReference type="Pfam" id="PF02954">
    <property type="entry name" value="HTH_8"/>
    <property type="match status" value="1"/>
</dbReference>
<keyword evidence="9" id="KW-1185">Reference proteome</keyword>
<feature type="region of interest" description="Disordered" evidence="6">
    <location>
        <begin position="365"/>
        <end position="408"/>
    </location>
</feature>
<dbReference type="PANTHER" id="PTHR32071:SF81">
    <property type="entry name" value="PROPIONATE CATABOLISM OPERON REGULATORY PROTEIN"/>
    <property type="match status" value="1"/>
</dbReference>
<dbReference type="AlphaFoldDB" id="A0A250JLV5"/>
<keyword evidence="1" id="KW-0547">Nucleotide-binding</keyword>
<dbReference type="SMART" id="SM00382">
    <property type="entry name" value="AAA"/>
    <property type="match status" value="1"/>
</dbReference>
<dbReference type="RefSeq" id="WP_095956689.1">
    <property type="nucleotide sequence ID" value="NZ_CP022203.1"/>
</dbReference>
<dbReference type="InterPro" id="IPR025944">
    <property type="entry name" value="Sigma_54_int_dom_CS"/>
</dbReference>
<sequence length="432" mass="47259">MPASRAPSHLVLPALEALAGPVLLVDDARKVAALTPALEALLGGTLRAGTPLAQVLVPREGPGPLDGLLKDGRETSAHLRVGGRVKAVRVRAVPLARGPRASGWALLVTPDALGEAASRAELFHGLWTQAPELQRVFRIVEKVARTESSVLVRGESGTGKEHIAHALHALSARARGPFRAINCAALPPNLLESELFGHVRGAFTGAVRDSPGHFRLADKGSLFLDEVAEMPPDLQAKMLRVLETRTVIPVGGRQPVPVDVRIIAATHRALRREVEAGRFRADLMYRLRVVPLFLPTLRERRADILPLAMRFLDELRQRGTRRVERFSPGARRRLEEHPWPGNVRELRNAMEYAYVIGEGPVVHEADLPPEFSEPRPATPEAPPSRDGSLEPARVREALAQAGGNRSEAARRLGVSRVTLWRRLRDLGLPPER</sequence>
<evidence type="ECO:0000256" key="3">
    <source>
        <dbReference type="ARBA" id="ARBA00023015"/>
    </source>
</evidence>
<proteinExistence type="predicted"/>
<dbReference type="Proteomes" id="UP000217343">
    <property type="component" value="Chromosome"/>
</dbReference>
<dbReference type="FunFam" id="3.40.50.300:FF:000006">
    <property type="entry name" value="DNA-binding transcriptional regulator NtrC"/>
    <property type="match status" value="1"/>
</dbReference>
<evidence type="ECO:0000256" key="5">
    <source>
        <dbReference type="ARBA" id="ARBA00023163"/>
    </source>
</evidence>
<evidence type="ECO:0000256" key="6">
    <source>
        <dbReference type="SAM" id="MobiDB-lite"/>
    </source>
</evidence>
<dbReference type="GO" id="GO:0043565">
    <property type="term" value="F:sequence-specific DNA binding"/>
    <property type="evidence" value="ECO:0007669"/>
    <property type="project" value="InterPro"/>
</dbReference>
<dbReference type="InterPro" id="IPR009057">
    <property type="entry name" value="Homeodomain-like_sf"/>
</dbReference>
<dbReference type="EMBL" id="CP022203">
    <property type="protein sequence ID" value="ATB44620.1"/>
    <property type="molecule type" value="Genomic_DNA"/>
</dbReference>
<keyword evidence="3" id="KW-0805">Transcription regulation</keyword>
<dbReference type="PROSITE" id="PS00688">
    <property type="entry name" value="SIGMA54_INTERACT_3"/>
    <property type="match status" value="1"/>
</dbReference>
<feature type="domain" description="Sigma-54 factor interaction" evidence="7">
    <location>
        <begin position="126"/>
        <end position="355"/>
    </location>
</feature>
<dbReference type="GO" id="GO:0006355">
    <property type="term" value="P:regulation of DNA-templated transcription"/>
    <property type="evidence" value="ECO:0007669"/>
    <property type="project" value="InterPro"/>
</dbReference>
<accession>A0A250JLV5</accession>
<dbReference type="Gene3D" id="1.10.8.60">
    <property type="match status" value="1"/>
</dbReference>
<keyword evidence="4" id="KW-0238">DNA-binding</keyword>
<dbReference type="Gene3D" id="1.10.10.60">
    <property type="entry name" value="Homeodomain-like"/>
    <property type="match status" value="1"/>
</dbReference>
<dbReference type="OrthoDB" id="5413348at2"/>
<evidence type="ECO:0000313" key="8">
    <source>
        <dbReference type="EMBL" id="ATB44620.1"/>
    </source>
</evidence>
<dbReference type="InterPro" id="IPR003593">
    <property type="entry name" value="AAA+_ATPase"/>
</dbReference>